<dbReference type="SMART" id="SM00066">
    <property type="entry name" value="GAL4"/>
    <property type="match status" value="1"/>
</dbReference>
<keyword evidence="9" id="KW-1185">Reference proteome</keyword>
<dbReference type="PANTHER" id="PTHR47338:SF27">
    <property type="entry name" value="ZN(II)2CYS6 TRANSCRIPTION FACTOR (EUROFUNG)"/>
    <property type="match status" value="1"/>
</dbReference>
<dbReference type="PROSITE" id="PS00463">
    <property type="entry name" value="ZN2_CY6_FUNGAL_1"/>
    <property type="match status" value="1"/>
</dbReference>
<name>A0A151GXD6_DRECN</name>
<evidence type="ECO:0000256" key="6">
    <source>
        <dbReference type="SAM" id="MobiDB-lite"/>
    </source>
</evidence>
<feature type="region of interest" description="Disordered" evidence="6">
    <location>
        <begin position="74"/>
        <end position="113"/>
    </location>
</feature>
<dbReference type="EMBL" id="LAYC01000001">
    <property type="protein sequence ID" value="KYK61769.1"/>
    <property type="molecule type" value="Genomic_DNA"/>
</dbReference>
<evidence type="ECO:0000256" key="1">
    <source>
        <dbReference type="ARBA" id="ARBA00004123"/>
    </source>
</evidence>
<dbReference type="PRINTS" id="PR00755">
    <property type="entry name" value="AFLATOXINBRP"/>
</dbReference>
<keyword evidence="2" id="KW-0479">Metal-binding</keyword>
<proteinExistence type="predicted"/>
<evidence type="ECO:0000256" key="2">
    <source>
        <dbReference type="ARBA" id="ARBA00022723"/>
    </source>
</evidence>
<reference evidence="8 9" key="1">
    <citation type="journal article" date="2016" name="Sci. Rep.">
        <title>Insights into Adaptations to a Near-Obligate Nematode Endoparasitic Lifestyle from the Finished Genome of Drechmeria coniospora.</title>
        <authorList>
            <person name="Zhang L."/>
            <person name="Zhou Z."/>
            <person name="Guo Q."/>
            <person name="Fokkens L."/>
            <person name="Miskei M."/>
            <person name="Pocsi I."/>
            <person name="Zhang W."/>
            <person name="Chen M."/>
            <person name="Wang L."/>
            <person name="Sun Y."/>
            <person name="Donzelli B.G."/>
            <person name="Gibson D.M."/>
            <person name="Nelson D.R."/>
            <person name="Luo J.G."/>
            <person name="Rep M."/>
            <person name="Liu H."/>
            <person name="Yang S."/>
            <person name="Wang J."/>
            <person name="Krasnoff S.B."/>
            <person name="Xu Y."/>
            <person name="Molnar I."/>
            <person name="Lin M."/>
        </authorList>
    </citation>
    <scope>NUCLEOTIDE SEQUENCE [LARGE SCALE GENOMIC DNA]</scope>
    <source>
        <strain evidence="8 9">ARSEF 6962</strain>
    </source>
</reference>
<evidence type="ECO:0000256" key="3">
    <source>
        <dbReference type="ARBA" id="ARBA00023015"/>
    </source>
</evidence>
<dbReference type="InterPro" id="IPR036864">
    <property type="entry name" value="Zn2-C6_fun-type_DNA-bd_sf"/>
</dbReference>
<evidence type="ECO:0000256" key="5">
    <source>
        <dbReference type="ARBA" id="ARBA00023242"/>
    </source>
</evidence>
<evidence type="ECO:0000313" key="9">
    <source>
        <dbReference type="Proteomes" id="UP000076580"/>
    </source>
</evidence>
<dbReference type="GeneID" id="63715556"/>
<feature type="compositionally biased region" description="Basic and acidic residues" evidence="6">
    <location>
        <begin position="295"/>
        <end position="311"/>
    </location>
</feature>
<dbReference type="GO" id="GO:0008270">
    <property type="term" value="F:zinc ion binding"/>
    <property type="evidence" value="ECO:0007669"/>
    <property type="project" value="InterPro"/>
</dbReference>
<comment type="subcellular location">
    <subcellularLocation>
        <location evidence="1">Nucleus</location>
    </subcellularLocation>
</comment>
<comment type="caution">
    <text evidence="8">The sequence shown here is derived from an EMBL/GenBank/DDBJ whole genome shotgun (WGS) entry which is preliminary data.</text>
</comment>
<feature type="region of interest" description="Disordered" evidence="6">
    <location>
        <begin position="645"/>
        <end position="682"/>
    </location>
</feature>
<feature type="domain" description="Zn(2)-C6 fungal-type" evidence="7">
    <location>
        <begin position="160"/>
        <end position="190"/>
    </location>
</feature>
<evidence type="ECO:0000256" key="4">
    <source>
        <dbReference type="ARBA" id="ARBA00023163"/>
    </source>
</evidence>
<dbReference type="GO" id="GO:0000981">
    <property type="term" value="F:DNA-binding transcription factor activity, RNA polymerase II-specific"/>
    <property type="evidence" value="ECO:0007669"/>
    <property type="project" value="InterPro"/>
</dbReference>
<dbReference type="InterPro" id="IPR001138">
    <property type="entry name" value="Zn2Cys6_DnaBD"/>
</dbReference>
<dbReference type="PANTHER" id="PTHR47338">
    <property type="entry name" value="ZN(II)2CYS6 TRANSCRIPTION FACTOR (EUROFUNG)-RELATED"/>
    <property type="match status" value="1"/>
</dbReference>
<dbReference type="AlphaFoldDB" id="A0A151GXD6"/>
<dbReference type="RefSeq" id="XP_040661121.1">
    <property type="nucleotide sequence ID" value="XM_040800238.1"/>
</dbReference>
<dbReference type="Gene3D" id="4.10.240.10">
    <property type="entry name" value="Zn(2)-C6 fungal-type DNA-binding domain"/>
    <property type="match status" value="1"/>
</dbReference>
<dbReference type="Pfam" id="PF00172">
    <property type="entry name" value="Zn_clus"/>
    <property type="match status" value="1"/>
</dbReference>
<keyword evidence="3" id="KW-0805">Transcription regulation</keyword>
<gene>
    <name evidence="8" type="ORF">DCS_02913</name>
</gene>
<feature type="region of interest" description="Disordered" evidence="6">
    <location>
        <begin position="240"/>
        <end position="311"/>
    </location>
</feature>
<organism evidence="8 9">
    <name type="scientific">Drechmeria coniospora</name>
    <name type="common">Nematophagous fungus</name>
    <name type="synonym">Meria coniospora</name>
    <dbReference type="NCBI Taxonomy" id="98403"/>
    <lineage>
        <taxon>Eukaryota</taxon>
        <taxon>Fungi</taxon>
        <taxon>Dikarya</taxon>
        <taxon>Ascomycota</taxon>
        <taxon>Pezizomycotina</taxon>
        <taxon>Sordariomycetes</taxon>
        <taxon>Hypocreomycetidae</taxon>
        <taxon>Hypocreales</taxon>
        <taxon>Ophiocordycipitaceae</taxon>
        <taxon>Drechmeria</taxon>
    </lineage>
</organism>
<keyword evidence="5" id="KW-0539">Nucleus</keyword>
<dbReference type="InterPro" id="IPR050815">
    <property type="entry name" value="TF_fung"/>
</dbReference>
<dbReference type="STRING" id="98403.A0A151GXD6"/>
<evidence type="ECO:0000259" key="7">
    <source>
        <dbReference type="PROSITE" id="PS50048"/>
    </source>
</evidence>
<dbReference type="CDD" id="cd00067">
    <property type="entry name" value="GAL4"/>
    <property type="match status" value="1"/>
</dbReference>
<accession>A0A151GXD6</accession>
<evidence type="ECO:0000313" key="8">
    <source>
        <dbReference type="EMBL" id="KYK61769.1"/>
    </source>
</evidence>
<dbReference type="Proteomes" id="UP000076580">
    <property type="component" value="Chromosome 01"/>
</dbReference>
<feature type="compositionally biased region" description="Basic and acidic residues" evidence="6">
    <location>
        <begin position="251"/>
        <end position="260"/>
    </location>
</feature>
<protein>
    <recommendedName>
        <fullName evidence="7">Zn(2)-C6 fungal-type domain-containing protein</fullName>
    </recommendedName>
</protein>
<dbReference type="GO" id="GO:0005634">
    <property type="term" value="C:nucleus"/>
    <property type="evidence" value="ECO:0007669"/>
    <property type="project" value="UniProtKB-SubCell"/>
</dbReference>
<dbReference type="SUPFAM" id="SSF57701">
    <property type="entry name" value="Zn2/Cys6 DNA-binding domain"/>
    <property type="match status" value="1"/>
</dbReference>
<keyword evidence="4" id="KW-0804">Transcription</keyword>
<dbReference type="CDD" id="cd12148">
    <property type="entry name" value="fungal_TF_MHR"/>
    <property type="match status" value="1"/>
</dbReference>
<dbReference type="PROSITE" id="PS50048">
    <property type="entry name" value="ZN2_CY6_FUNGAL_2"/>
    <property type="match status" value="1"/>
</dbReference>
<feature type="region of interest" description="Disordered" evidence="6">
    <location>
        <begin position="35"/>
        <end position="62"/>
    </location>
</feature>
<dbReference type="InParanoid" id="A0A151GXD6"/>
<sequence length="855" mass="94565">MSDEWFGNAANPTAMDPSPFDTFAFHFSPLPDEVQNPLMASSDPTHVACENPSNPSFSHHHPMDASLALSMSTLPPTLKTQPDRRRSSLCLSETDDGVPDSSPASNSQFDPLSDEFDLHDYRRADRIHLAGKKVDNSDVPPAWTELKTKAGKERKRLPLACIACRRKKIRCSGEKPTCKHCLRSRTVCVYKVTSRKPDRRPDHATLLDKRLKRNEESAIEAIPEADQDDPSTMACAVVKPSIPTSSAADESLPKKRREVEAFGPSSEAWAKVPCKSMVTGGQDEGSLPDDQQEDEERKLSDEGKEALPSEGVQEHLAEVFFDNLYGQAYHLLHKPTFMRKLNGRRAATENGGRSTAEPRDNMDAAAYTIRSIATWGRLVAHVNEEGRETDPHPIWSPESRYATLEQGIDDFVAGLPPRFQYSAKNLDLEVGEKTSHEGLEVPKDFLSRVRARTFTAANRVSDILRDAEESRCSVPAPFAGYCAFSSTAVHISNIFTGNPASRATAEANVDVNMRFLRKMIKFWGIFHWMVHDIRSRYRNAMSASRSGGAAGDDPTTSAMIQYSDWFDRYPHGLMDSDFSEMGMQTEEESGADGVADEQCNPLSVDEFSTIISPSHCLEGRDEHRMGASRKKQVYRKLNEVPTTCIGRRHSSGQVGVRPPPTRKSWSSSKRGLSNRPGPANFSPLAAKPQFPFQSPISPIQASHSLYPQGQLNRSHFLPNELPFVDVTRQPNGHAPSLHRQLSFDSLVMNPAGIPNTMDYDMDAWSGLPGKRGTGEGQQIKMEPDEHRSLRGAGDMVPGERDVFDGQNPGGWTVPFEMNNSAADQSMGIGGTILDPFNNIACGGLMMTPSQLDWKP</sequence>